<dbReference type="SMART" id="SM00129">
    <property type="entry name" value="KISc"/>
    <property type="match status" value="1"/>
</dbReference>
<keyword evidence="5" id="KW-0175">Coiled coil</keyword>
<feature type="compositionally biased region" description="Low complexity" evidence="7">
    <location>
        <begin position="437"/>
        <end position="446"/>
    </location>
</feature>
<dbReference type="GO" id="GO:0005875">
    <property type="term" value="C:microtubule associated complex"/>
    <property type="evidence" value="ECO:0007669"/>
    <property type="project" value="TreeGrafter"/>
</dbReference>
<feature type="region of interest" description="Disordered" evidence="7">
    <location>
        <begin position="770"/>
        <end position="795"/>
    </location>
</feature>
<dbReference type="InterPro" id="IPR036961">
    <property type="entry name" value="Kinesin_motor_dom_sf"/>
</dbReference>
<dbReference type="SUPFAM" id="SSF52540">
    <property type="entry name" value="P-loop containing nucleoside triphosphate hydrolases"/>
    <property type="match status" value="1"/>
</dbReference>
<keyword evidence="2" id="KW-0963">Cytoplasm</keyword>
<dbReference type="EMBL" id="BDIP01000167">
    <property type="protein sequence ID" value="GIQ80424.1"/>
    <property type="molecule type" value="Genomic_DNA"/>
</dbReference>
<evidence type="ECO:0000313" key="9">
    <source>
        <dbReference type="EMBL" id="GIQ80424.1"/>
    </source>
</evidence>
<evidence type="ECO:0000256" key="2">
    <source>
        <dbReference type="ARBA" id="ARBA00022490"/>
    </source>
</evidence>
<comment type="caution">
    <text evidence="9">The sequence shown here is derived from an EMBL/GenBank/DDBJ whole genome shotgun (WGS) entry which is preliminary data.</text>
</comment>
<dbReference type="PANTHER" id="PTHR47969:SF15">
    <property type="entry name" value="CHROMOSOME-ASSOCIATED KINESIN KIF4A-RELATED"/>
    <property type="match status" value="1"/>
</dbReference>
<feature type="compositionally biased region" description="Pro residues" evidence="7">
    <location>
        <begin position="1207"/>
        <end position="1216"/>
    </location>
</feature>
<feature type="compositionally biased region" description="Acidic residues" evidence="7">
    <location>
        <begin position="1264"/>
        <end position="1287"/>
    </location>
</feature>
<sequence length="1431" mass="160466">MTVPGVTPRTSHVRVPISLRPRTKALTRDTAVHTSKMKILCRVRPELDGEMLPGQKGILGCEEGSGRIVITEPDSIEKKGGSESFTFTQVLQPSADNAQCYEAVADEAQKMTEGVSLSVMAYGITGSGKTHTIQGTKKDEGILPRLLEHIFSTVRWGPGHGDPHTPTKRTPGVRTPSRTPRAGGKVERRVRISVLELYCNSCYDLLADVPKKAIKNTRTVHEVYGATDVGEQVASAKSVLVTSYSSCMRVYKAALKRRREGATRWNLHSSRSHLVTRVSVMDTVVNDKGHETEVLFCRASLFDLAGSEEHDAEATDRTNKEGSKIRLSLLSLGKVLEQLKRGEKGRPVFRESLLTRLLQPHLSPESKMASTCVMFLNVHGHPKHHSSTKAAMKLASVSQEIRLKGTVARVTSVRPDGYPTTARRTRRVPGSRLRTGRASVRRSAYVSRREREMATPSQPQHRLALGGMTLDTEGEGTPFQGPGSPLLDNKISQASEVARSRLAHGYGPDVSPSAPHGMDIDMDMDPDSQMVQMTVGELRTIHTQFQDTSRQWLMDRERSEEAIRKEMCEQFDAYMTQAMHEEQEYSGAIIENLRKELSDMTLLYTKADLHETLMRQERDKMASQEATLRHGMDILQQSVTSLQAQRRETRSALYTTAQGMETCADRGCAQKISALEMSLTQLREELDTVEQERQAERERAEAEAASALILHTQQMEELKDGYTSHIETLERESQAERERALDAQAQYEEALAELEREHEAEVEELQTGYDEEVAEREREYSEERESLQREREAERDELLEVARLERERLVSEADRERERAEDGEREIEALRVSRGRDTQDSAALRERERDLASLRTQYEAMVEDCEREREERQREREGKEDAVQALSAMRVECARLEDAVAAACDEKEEAQAQQQNAEESLSILTELAKRQGRVTAAEAPSVECDMLQTELDTVNDDLMATTELLAQATAERDSALARVGAKEREVAEAWAEREVLTQALERERERVGALRADIAREEREREREREDAQRQERQAQRERERAAERVKGLQTQVERERDRAEREREGEGEASARCRDLEAQVDALQREVQSLGRAAVKREGQMAKGGDGEGSDPSLVQSLRQEVARLSALSASWSDQERRLLGQLKQTQEELSAQQAMSRRALARGALLGTPRSTQMKRPAVSSSAVRTFAPPQMTTPLVRGGLNPTPVAPPIPPTPTSYGTPVSMFEGADSESDASESMPPITPMHPPRRQRQRQRQRMMTSDSDSDSESDSDSDADDVVIEADDDVYSPVVQRQRPQRGRGRVAYTAPKRHSTRAAAQKANERLEEALVGHPRAHTSDATDPVYEGSPIPVAVRGGRGTKAKTRTRTRGRPRRAGLSTSRFTNRVHTPPTSRDMISAAHIDRESESEGEEEESPEVVVRPRRQRRRGVHH</sequence>
<dbReference type="PANTHER" id="PTHR47969">
    <property type="entry name" value="CHROMOSOME-ASSOCIATED KINESIN KIF4A-RELATED"/>
    <property type="match status" value="1"/>
</dbReference>
<evidence type="ECO:0000256" key="6">
    <source>
        <dbReference type="PROSITE-ProRule" id="PRU00283"/>
    </source>
</evidence>
<evidence type="ECO:0000256" key="5">
    <source>
        <dbReference type="ARBA" id="ARBA00023054"/>
    </source>
</evidence>
<dbReference type="InterPro" id="IPR001752">
    <property type="entry name" value="Kinesin_motor_dom"/>
</dbReference>
<keyword evidence="3 6" id="KW-0547">Nucleotide-binding</keyword>
<keyword evidence="10" id="KW-1185">Reference proteome</keyword>
<dbReference type="Pfam" id="PF00225">
    <property type="entry name" value="Kinesin"/>
    <property type="match status" value="1"/>
</dbReference>
<feature type="domain" description="Kinesin motor" evidence="8">
    <location>
        <begin position="36"/>
        <end position="401"/>
    </location>
</feature>
<evidence type="ECO:0000256" key="4">
    <source>
        <dbReference type="ARBA" id="ARBA00022840"/>
    </source>
</evidence>
<dbReference type="Proteomes" id="UP000265618">
    <property type="component" value="Unassembled WGS sequence"/>
</dbReference>
<dbReference type="GO" id="GO:0007052">
    <property type="term" value="P:mitotic spindle organization"/>
    <property type="evidence" value="ECO:0007669"/>
    <property type="project" value="TreeGrafter"/>
</dbReference>
<feature type="compositionally biased region" description="Basic residues" evidence="7">
    <location>
        <begin position="1358"/>
        <end position="1374"/>
    </location>
</feature>
<evidence type="ECO:0000259" key="8">
    <source>
        <dbReference type="PROSITE" id="PS50067"/>
    </source>
</evidence>
<feature type="compositionally biased region" description="Basic and acidic residues" evidence="7">
    <location>
        <begin position="864"/>
        <end position="882"/>
    </location>
</feature>
<dbReference type="GO" id="GO:0008017">
    <property type="term" value="F:microtubule binding"/>
    <property type="evidence" value="ECO:0007669"/>
    <property type="project" value="InterPro"/>
</dbReference>
<comment type="similarity">
    <text evidence="6">Belongs to the TRAFAC class myosin-kinesin ATPase superfamily. Kinesin family.</text>
</comment>
<feature type="binding site" evidence="6">
    <location>
        <begin position="123"/>
        <end position="130"/>
    </location>
    <ligand>
        <name>ATP</name>
        <dbReference type="ChEBI" id="CHEBI:30616"/>
    </ligand>
</feature>
<dbReference type="GO" id="GO:0005737">
    <property type="term" value="C:cytoplasm"/>
    <property type="evidence" value="ECO:0007669"/>
    <property type="project" value="UniProtKB-SubCell"/>
</dbReference>
<dbReference type="PROSITE" id="PS50067">
    <property type="entry name" value="KINESIN_MOTOR_2"/>
    <property type="match status" value="1"/>
</dbReference>
<proteinExistence type="inferred from homology"/>
<feature type="region of interest" description="Disordered" evidence="7">
    <location>
        <begin position="1167"/>
        <end position="1431"/>
    </location>
</feature>
<gene>
    <name evidence="9" type="ORF">KIPB_001223</name>
</gene>
<dbReference type="Gene3D" id="3.40.850.10">
    <property type="entry name" value="Kinesin motor domain"/>
    <property type="match status" value="1"/>
</dbReference>
<evidence type="ECO:0000256" key="3">
    <source>
        <dbReference type="ARBA" id="ARBA00022741"/>
    </source>
</evidence>
<organism evidence="9 10">
    <name type="scientific">Kipferlia bialata</name>
    <dbReference type="NCBI Taxonomy" id="797122"/>
    <lineage>
        <taxon>Eukaryota</taxon>
        <taxon>Metamonada</taxon>
        <taxon>Carpediemonas-like organisms</taxon>
        <taxon>Kipferlia</taxon>
    </lineage>
</organism>
<evidence type="ECO:0000313" key="10">
    <source>
        <dbReference type="Proteomes" id="UP000265618"/>
    </source>
</evidence>
<feature type="region of interest" description="Disordered" evidence="7">
    <location>
        <begin position="154"/>
        <end position="185"/>
    </location>
</feature>
<name>A0A9K3CNM5_9EUKA</name>
<dbReference type="PRINTS" id="PR00380">
    <property type="entry name" value="KINESINHEAVY"/>
</dbReference>
<feature type="compositionally biased region" description="Polar residues" evidence="7">
    <location>
        <begin position="1377"/>
        <end position="1391"/>
    </location>
</feature>
<keyword evidence="6" id="KW-0505">Motor protein</keyword>
<feature type="compositionally biased region" description="Basic residues" evidence="7">
    <location>
        <begin position="1247"/>
        <end position="1257"/>
    </location>
</feature>
<dbReference type="GO" id="GO:0005524">
    <property type="term" value="F:ATP binding"/>
    <property type="evidence" value="ECO:0007669"/>
    <property type="project" value="UniProtKB-UniRule"/>
</dbReference>
<comment type="subcellular location">
    <subcellularLocation>
        <location evidence="1">Cytoplasm</location>
    </subcellularLocation>
</comment>
<dbReference type="InterPro" id="IPR027640">
    <property type="entry name" value="Kinesin-like_fam"/>
</dbReference>
<feature type="region of interest" description="Disordered" evidence="7">
    <location>
        <begin position="862"/>
        <end position="882"/>
    </location>
</feature>
<keyword evidence="4 6" id="KW-0067">ATP-binding</keyword>
<dbReference type="GO" id="GO:0051231">
    <property type="term" value="P:spindle elongation"/>
    <property type="evidence" value="ECO:0007669"/>
    <property type="project" value="TreeGrafter"/>
</dbReference>
<reference evidence="9 10" key="1">
    <citation type="journal article" date="2018" name="PLoS ONE">
        <title>The draft genome of Kipferlia bialata reveals reductive genome evolution in fornicate parasites.</title>
        <authorList>
            <person name="Tanifuji G."/>
            <person name="Takabayashi S."/>
            <person name="Kume K."/>
            <person name="Takagi M."/>
            <person name="Nakayama T."/>
            <person name="Kamikawa R."/>
            <person name="Inagaki Y."/>
            <person name="Hashimoto T."/>
        </authorList>
    </citation>
    <scope>NUCLEOTIDE SEQUENCE [LARGE SCALE GENOMIC DNA]</scope>
    <source>
        <strain evidence="9">NY0173</strain>
    </source>
</reference>
<feature type="compositionally biased region" description="Basic and acidic residues" evidence="7">
    <location>
        <begin position="775"/>
        <end position="795"/>
    </location>
</feature>
<feature type="compositionally biased region" description="Basic residues" evidence="7">
    <location>
        <begin position="1420"/>
        <end position="1431"/>
    </location>
</feature>
<dbReference type="GO" id="GO:0003777">
    <property type="term" value="F:microtubule motor activity"/>
    <property type="evidence" value="ECO:0007669"/>
    <property type="project" value="InterPro"/>
</dbReference>
<accession>A0A9K3CNM5</accession>
<protein>
    <submittedName>
        <fullName evidence="9">Kinesin-like protein</fullName>
    </submittedName>
</protein>
<feature type="region of interest" description="Disordered" evidence="7">
    <location>
        <begin position="413"/>
        <end position="461"/>
    </location>
</feature>
<dbReference type="GO" id="GO:0007018">
    <property type="term" value="P:microtubule-based movement"/>
    <property type="evidence" value="ECO:0007669"/>
    <property type="project" value="InterPro"/>
</dbReference>
<evidence type="ECO:0000256" key="1">
    <source>
        <dbReference type="ARBA" id="ARBA00004496"/>
    </source>
</evidence>
<feature type="region of interest" description="Disordered" evidence="7">
    <location>
        <begin position="810"/>
        <end position="849"/>
    </location>
</feature>
<feature type="compositionally biased region" description="Polar residues" evidence="7">
    <location>
        <begin position="1171"/>
        <end position="1186"/>
    </location>
</feature>
<feature type="region of interest" description="Disordered" evidence="7">
    <location>
        <begin position="1007"/>
        <end position="1074"/>
    </location>
</feature>
<dbReference type="OrthoDB" id="123929at2759"/>
<dbReference type="InterPro" id="IPR027417">
    <property type="entry name" value="P-loop_NTPase"/>
</dbReference>
<evidence type="ECO:0000256" key="7">
    <source>
        <dbReference type="SAM" id="MobiDB-lite"/>
    </source>
</evidence>